<gene>
    <name evidence="2" type="ORF">U3653_19355</name>
</gene>
<accession>A0ABU6AXI6</accession>
<dbReference type="InterPro" id="IPR007345">
    <property type="entry name" value="Polysacch_pyruvyl_Trfase"/>
</dbReference>
<dbReference type="RefSeq" id="WP_324722411.1">
    <property type="nucleotide sequence ID" value="NZ_JAYKYQ010000007.1"/>
</dbReference>
<dbReference type="Proteomes" id="UP001348098">
    <property type="component" value="Unassembled WGS sequence"/>
</dbReference>
<evidence type="ECO:0000313" key="3">
    <source>
        <dbReference type="Proteomes" id="UP001348098"/>
    </source>
</evidence>
<dbReference type="EMBL" id="JAYKYQ010000007">
    <property type="protein sequence ID" value="MEB3512193.1"/>
    <property type="molecule type" value="Genomic_DNA"/>
</dbReference>
<dbReference type="GO" id="GO:0016740">
    <property type="term" value="F:transferase activity"/>
    <property type="evidence" value="ECO:0007669"/>
    <property type="project" value="UniProtKB-KW"/>
</dbReference>
<sequence>MGTDMRVLVTGWPSFLHGEATAGDVLSMSRVCDALASAAIPHDTAWSPGFRSDAMHLDDADSGRYSHLVFVCGPAHGEQVRFLHERYANCRRIAVGVSILDPADAAVTGFHRILPRDSPSVARPDIAVGASTVSVPVVGVVFAPGQAEYGMARRHRSVHRALLRWLRELDCARLPLDTRLTSDDWRLCRTPDQLASVFARLDAVITTRLHGMVLGLRAGIPVLAVDPVAGGGKVTAQAKALDWPALVGAEQTADTGAFDQWWRWCLAPAGRERARRREFPVADTLTSDLLEELLAGRPA</sequence>
<evidence type="ECO:0000313" key="2">
    <source>
        <dbReference type="EMBL" id="MEB3512193.1"/>
    </source>
</evidence>
<organism evidence="2 3">
    <name type="scientific">Nocardia implantans</name>
    <dbReference type="NCBI Taxonomy" id="3108168"/>
    <lineage>
        <taxon>Bacteria</taxon>
        <taxon>Bacillati</taxon>
        <taxon>Actinomycetota</taxon>
        <taxon>Actinomycetes</taxon>
        <taxon>Mycobacteriales</taxon>
        <taxon>Nocardiaceae</taxon>
        <taxon>Nocardia</taxon>
    </lineage>
</organism>
<proteinExistence type="predicted"/>
<name>A0ABU6AXI6_9NOCA</name>
<evidence type="ECO:0000259" key="1">
    <source>
        <dbReference type="Pfam" id="PF04230"/>
    </source>
</evidence>
<reference evidence="2 3" key="1">
    <citation type="submission" date="2023-12" db="EMBL/GenBank/DDBJ databases">
        <title>novel species in genus Nocarida.</title>
        <authorList>
            <person name="Li Z."/>
        </authorList>
    </citation>
    <scope>NUCLEOTIDE SEQUENCE [LARGE SCALE GENOMIC DNA]</scope>
    <source>
        <strain evidence="2 3">CDC186</strain>
    </source>
</reference>
<feature type="domain" description="Polysaccharide pyruvyl transferase" evidence="1">
    <location>
        <begin position="188"/>
        <end position="226"/>
    </location>
</feature>
<comment type="caution">
    <text evidence="2">The sequence shown here is derived from an EMBL/GenBank/DDBJ whole genome shotgun (WGS) entry which is preliminary data.</text>
</comment>
<keyword evidence="2" id="KW-0808">Transferase</keyword>
<dbReference type="Pfam" id="PF04230">
    <property type="entry name" value="PS_pyruv_trans"/>
    <property type="match status" value="1"/>
</dbReference>
<keyword evidence="3" id="KW-1185">Reference proteome</keyword>
<protein>
    <submittedName>
        <fullName evidence="2">Polysaccharide pyruvyl transferase family protein</fullName>
    </submittedName>
</protein>